<dbReference type="EMBL" id="HF935312">
    <property type="protein sequence ID" value="CCX06779.1"/>
    <property type="molecule type" value="Genomic_DNA"/>
</dbReference>
<proteinExistence type="predicted"/>
<accession>U4L9B8</accession>
<protein>
    <submittedName>
        <fullName evidence="1">Uncharacterized protein</fullName>
    </submittedName>
</protein>
<name>U4L9B8_PYROM</name>
<sequence length="61" mass="6899">MESKYPPCVFAIMLMLSYCRPDKSFSVGNSTAGLTEYRTPQTPLSIPLEYPRIDLLQVVMV</sequence>
<keyword evidence="2" id="KW-1185">Reference proteome</keyword>
<dbReference type="Proteomes" id="UP000018144">
    <property type="component" value="Unassembled WGS sequence"/>
</dbReference>
<dbReference type="AlphaFoldDB" id="U4L9B8"/>
<evidence type="ECO:0000313" key="2">
    <source>
        <dbReference type="Proteomes" id="UP000018144"/>
    </source>
</evidence>
<organism evidence="1 2">
    <name type="scientific">Pyronema omphalodes (strain CBS 100304)</name>
    <name type="common">Pyronema confluens</name>
    <dbReference type="NCBI Taxonomy" id="1076935"/>
    <lineage>
        <taxon>Eukaryota</taxon>
        <taxon>Fungi</taxon>
        <taxon>Dikarya</taxon>
        <taxon>Ascomycota</taxon>
        <taxon>Pezizomycotina</taxon>
        <taxon>Pezizomycetes</taxon>
        <taxon>Pezizales</taxon>
        <taxon>Pyronemataceae</taxon>
        <taxon>Pyronema</taxon>
    </lineage>
</organism>
<gene>
    <name evidence="1" type="ORF">PCON_06366</name>
</gene>
<reference evidence="1 2" key="1">
    <citation type="journal article" date="2013" name="PLoS Genet.">
        <title>The genome and development-dependent transcriptomes of Pyronema confluens: a window into fungal evolution.</title>
        <authorList>
            <person name="Traeger S."/>
            <person name="Altegoer F."/>
            <person name="Freitag M."/>
            <person name="Gabaldon T."/>
            <person name="Kempken F."/>
            <person name="Kumar A."/>
            <person name="Marcet-Houben M."/>
            <person name="Poggeler S."/>
            <person name="Stajich J.E."/>
            <person name="Nowrousian M."/>
        </authorList>
    </citation>
    <scope>NUCLEOTIDE SEQUENCE [LARGE SCALE GENOMIC DNA]</scope>
    <source>
        <strain evidence="2">CBS 100304</strain>
        <tissue evidence="1">Vegetative mycelium</tissue>
    </source>
</reference>
<evidence type="ECO:0000313" key="1">
    <source>
        <dbReference type="EMBL" id="CCX06779.1"/>
    </source>
</evidence>